<name>A0A6S6SUB1_9BACT</name>
<evidence type="ECO:0000313" key="6">
    <source>
        <dbReference type="EMBL" id="CAA6812129.1"/>
    </source>
</evidence>
<dbReference type="PANTHER" id="PTHR47053:SF1">
    <property type="entry name" value="MUREIN DD-ENDOPEPTIDASE MEPH-RELATED"/>
    <property type="match status" value="1"/>
</dbReference>
<proteinExistence type="inferred from homology"/>
<evidence type="ECO:0000259" key="5">
    <source>
        <dbReference type="PROSITE" id="PS51935"/>
    </source>
</evidence>
<dbReference type="Pfam" id="PF00877">
    <property type="entry name" value="NLPC_P60"/>
    <property type="match status" value="1"/>
</dbReference>
<dbReference type="InterPro" id="IPR000064">
    <property type="entry name" value="NLP_P60_dom"/>
</dbReference>
<dbReference type="PANTHER" id="PTHR47053">
    <property type="entry name" value="MUREIN DD-ENDOPEPTIDASE MEPH-RELATED"/>
    <property type="match status" value="1"/>
</dbReference>
<dbReference type="EMBL" id="CACVAR010000212">
    <property type="protein sequence ID" value="CAA6812129.1"/>
    <property type="molecule type" value="Genomic_DNA"/>
</dbReference>
<sequence length="244" mass="27687">MTLFRNTLLFIIAIQVLVMIQLFSIKTWNLAQTFNKISNPLTISFFTPTPPKLTPEEYKFFSTLSSSSTIALEKHDSTLLQKKFFTLGHGHIRKAIKDDVESNAKDLLGTPYVWGATGPNKFDCSGFTQKVFNQAGIQIPRNSRAQAKVGKYIPYKHLRRGDMVFFATNRKTPKRITHVGIYLSNGKFIHASSGGKRVIISSLVNSNYYKNNFVLGRRIIRGHKTKQVPQILSYNTQEKNTVNL</sequence>
<dbReference type="AlphaFoldDB" id="A0A6S6SUB1"/>
<organism evidence="6">
    <name type="scientific">uncultured Sulfurovum sp</name>
    <dbReference type="NCBI Taxonomy" id="269237"/>
    <lineage>
        <taxon>Bacteria</taxon>
        <taxon>Pseudomonadati</taxon>
        <taxon>Campylobacterota</taxon>
        <taxon>Epsilonproteobacteria</taxon>
        <taxon>Campylobacterales</taxon>
        <taxon>Sulfurovaceae</taxon>
        <taxon>Sulfurovum</taxon>
        <taxon>environmental samples</taxon>
    </lineage>
</organism>
<protein>
    <submittedName>
        <fullName evidence="6">NLP/P60 family protein</fullName>
    </submittedName>
</protein>
<gene>
    <name evidence="6" type="ORF">HELGO_WM41230</name>
</gene>
<dbReference type="PROSITE" id="PS51935">
    <property type="entry name" value="NLPC_P60"/>
    <property type="match status" value="1"/>
</dbReference>
<evidence type="ECO:0000256" key="2">
    <source>
        <dbReference type="ARBA" id="ARBA00022670"/>
    </source>
</evidence>
<keyword evidence="3" id="KW-0378">Hydrolase</keyword>
<evidence type="ECO:0000256" key="3">
    <source>
        <dbReference type="ARBA" id="ARBA00022801"/>
    </source>
</evidence>
<feature type="domain" description="NlpC/P60" evidence="5">
    <location>
        <begin position="93"/>
        <end position="220"/>
    </location>
</feature>
<keyword evidence="4" id="KW-0788">Thiol protease</keyword>
<dbReference type="Gene3D" id="3.90.1720.10">
    <property type="entry name" value="endopeptidase domain like (from Nostoc punctiforme)"/>
    <property type="match status" value="1"/>
</dbReference>
<evidence type="ECO:0000256" key="1">
    <source>
        <dbReference type="ARBA" id="ARBA00007074"/>
    </source>
</evidence>
<dbReference type="GO" id="GO:0006508">
    <property type="term" value="P:proteolysis"/>
    <property type="evidence" value="ECO:0007669"/>
    <property type="project" value="UniProtKB-KW"/>
</dbReference>
<comment type="similarity">
    <text evidence="1">Belongs to the peptidase C40 family.</text>
</comment>
<accession>A0A6S6SUB1</accession>
<dbReference type="GO" id="GO:0008234">
    <property type="term" value="F:cysteine-type peptidase activity"/>
    <property type="evidence" value="ECO:0007669"/>
    <property type="project" value="UniProtKB-KW"/>
</dbReference>
<dbReference type="SUPFAM" id="SSF54001">
    <property type="entry name" value="Cysteine proteinases"/>
    <property type="match status" value="1"/>
</dbReference>
<dbReference type="InterPro" id="IPR038765">
    <property type="entry name" value="Papain-like_cys_pep_sf"/>
</dbReference>
<keyword evidence="2" id="KW-0645">Protease</keyword>
<dbReference type="InterPro" id="IPR051202">
    <property type="entry name" value="Peptidase_C40"/>
</dbReference>
<reference evidence="6" key="1">
    <citation type="submission" date="2020-01" db="EMBL/GenBank/DDBJ databases">
        <authorList>
            <person name="Meier V. D."/>
            <person name="Meier V D."/>
        </authorList>
    </citation>
    <scope>NUCLEOTIDE SEQUENCE</scope>
    <source>
        <strain evidence="6">HLG_WM_MAG_03</strain>
    </source>
</reference>
<evidence type="ECO:0000256" key="4">
    <source>
        <dbReference type="ARBA" id="ARBA00022807"/>
    </source>
</evidence>